<protein>
    <submittedName>
        <fullName evidence="1">Uncharacterized protein</fullName>
    </submittedName>
</protein>
<dbReference type="AlphaFoldDB" id="A0A0C2ZWC4"/>
<evidence type="ECO:0000313" key="2">
    <source>
        <dbReference type="Proteomes" id="UP000053989"/>
    </source>
</evidence>
<organism evidence="1 2">
    <name type="scientific">Scleroderma citrinum Foug A</name>
    <dbReference type="NCBI Taxonomy" id="1036808"/>
    <lineage>
        <taxon>Eukaryota</taxon>
        <taxon>Fungi</taxon>
        <taxon>Dikarya</taxon>
        <taxon>Basidiomycota</taxon>
        <taxon>Agaricomycotina</taxon>
        <taxon>Agaricomycetes</taxon>
        <taxon>Agaricomycetidae</taxon>
        <taxon>Boletales</taxon>
        <taxon>Sclerodermatineae</taxon>
        <taxon>Sclerodermataceae</taxon>
        <taxon>Scleroderma</taxon>
    </lineage>
</organism>
<dbReference type="InParanoid" id="A0A0C2ZWC4"/>
<name>A0A0C2ZWC4_9AGAM</name>
<sequence>MSSYTDIRCFTVSGGRNPNHLISIASALSRRNGSYAGFQTEEPQIEEPLLLFVVNVFESEGAHITFLQSALNDALDAELSRLAEGEVAHRIVLFDDVERRLRASITEFVTFTLKEDNMMNDLGNFTTQLREKLEGSESFYGSSWAPVLNVPNTYHGILGWDTVKAHWDAVRDGPGQEVKDRKEIIDRMLERADICLVHAALQPLAEI</sequence>
<keyword evidence="2" id="KW-1185">Reference proteome</keyword>
<dbReference type="STRING" id="1036808.A0A0C2ZWC4"/>
<dbReference type="EMBL" id="KN822020">
    <property type="protein sequence ID" value="KIM65768.1"/>
    <property type="molecule type" value="Genomic_DNA"/>
</dbReference>
<dbReference type="OrthoDB" id="3830579at2759"/>
<reference evidence="1 2" key="1">
    <citation type="submission" date="2014-04" db="EMBL/GenBank/DDBJ databases">
        <authorList>
            <consortium name="DOE Joint Genome Institute"/>
            <person name="Kuo A."/>
            <person name="Kohler A."/>
            <person name="Nagy L.G."/>
            <person name="Floudas D."/>
            <person name="Copeland A."/>
            <person name="Barry K.W."/>
            <person name="Cichocki N."/>
            <person name="Veneault-Fourrey C."/>
            <person name="LaButti K."/>
            <person name="Lindquist E.A."/>
            <person name="Lipzen A."/>
            <person name="Lundell T."/>
            <person name="Morin E."/>
            <person name="Murat C."/>
            <person name="Sun H."/>
            <person name="Tunlid A."/>
            <person name="Henrissat B."/>
            <person name="Grigoriev I.V."/>
            <person name="Hibbett D.S."/>
            <person name="Martin F."/>
            <person name="Nordberg H.P."/>
            <person name="Cantor M.N."/>
            <person name="Hua S.X."/>
        </authorList>
    </citation>
    <scope>NUCLEOTIDE SEQUENCE [LARGE SCALE GENOMIC DNA]</scope>
    <source>
        <strain evidence="1 2">Foug A</strain>
    </source>
</reference>
<gene>
    <name evidence="1" type="ORF">SCLCIDRAFT_1211754</name>
</gene>
<dbReference type="Proteomes" id="UP000053989">
    <property type="component" value="Unassembled WGS sequence"/>
</dbReference>
<accession>A0A0C2ZWC4</accession>
<evidence type="ECO:0000313" key="1">
    <source>
        <dbReference type="EMBL" id="KIM65768.1"/>
    </source>
</evidence>
<proteinExistence type="predicted"/>
<reference evidence="2" key="2">
    <citation type="submission" date="2015-01" db="EMBL/GenBank/DDBJ databases">
        <title>Evolutionary Origins and Diversification of the Mycorrhizal Mutualists.</title>
        <authorList>
            <consortium name="DOE Joint Genome Institute"/>
            <consortium name="Mycorrhizal Genomics Consortium"/>
            <person name="Kohler A."/>
            <person name="Kuo A."/>
            <person name="Nagy L.G."/>
            <person name="Floudas D."/>
            <person name="Copeland A."/>
            <person name="Barry K.W."/>
            <person name="Cichocki N."/>
            <person name="Veneault-Fourrey C."/>
            <person name="LaButti K."/>
            <person name="Lindquist E.A."/>
            <person name="Lipzen A."/>
            <person name="Lundell T."/>
            <person name="Morin E."/>
            <person name="Murat C."/>
            <person name="Riley R."/>
            <person name="Ohm R."/>
            <person name="Sun H."/>
            <person name="Tunlid A."/>
            <person name="Henrissat B."/>
            <person name="Grigoriev I.V."/>
            <person name="Hibbett D.S."/>
            <person name="Martin F."/>
        </authorList>
    </citation>
    <scope>NUCLEOTIDE SEQUENCE [LARGE SCALE GENOMIC DNA]</scope>
    <source>
        <strain evidence="2">Foug A</strain>
    </source>
</reference>
<dbReference type="Gene3D" id="3.30.70.100">
    <property type="match status" value="1"/>
</dbReference>
<dbReference type="HOGENOM" id="CLU_081631_3_2_1"/>